<dbReference type="InterPro" id="IPR000182">
    <property type="entry name" value="GNAT_dom"/>
</dbReference>
<evidence type="ECO:0000259" key="3">
    <source>
        <dbReference type="PROSITE" id="PS51186"/>
    </source>
</evidence>
<keyword evidence="1" id="KW-0808">Transferase</keyword>
<feature type="domain" description="N-acetyltransferase" evidence="3">
    <location>
        <begin position="1"/>
        <end position="170"/>
    </location>
</feature>
<evidence type="ECO:0000256" key="1">
    <source>
        <dbReference type="ARBA" id="ARBA00022679"/>
    </source>
</evidence>
<evidence type="ECO:0000313" key="5">
    <source>
        <dbReference type="Proteomes" id="UP001469089"/>
    </source>
</evidence>
<evidence type="ECO:0000313" key="4">
    <source>
        <dbReference type="EMBL" id="MEQ5840311.1"/>
    </source>
</evidence>
<dbReference type="RefSeq" id="WP_349542515.1">
    <property type="nucleotide sequence ID" value="NZ_JAOALG010000001.1"/>
</dbReference>
<accession>A0ABV1LNH9</accession>
<comment type="caution">
    <text evidence="4">The sequence shown here is derived from an EMBL/GenBank/DDBJ whole genome shotgun (WGS) entry which is preliminary data.</text>
</comment>
<dbReference type="Gene3D" id="3.40.630.30">
    <property type="match status" value="1"/>
</dbReference>
<dbReference type="CDD" id="cd04301">
    <property type="entry name" value="NAT_SF"/>
    <property type="match status" value="1"/>
</dbReference>
<dbReference type="EMBL" id="JAOALG010000001">
    <property type="protein sequence ID" value="MEQ5840311.1"/>
    <property type="molecule type" value="Genomic_DNA"/>
</dbReference>
<sequence>MLIRNAEPSDAAEIEAVRVSAWQAAYTAFMPETYLANLDPTANVDSLNSRLKRQDSSFSCLVAERQGRVIGFSLVGSPRFPSNPSTAELWALYVAPNAWQDGVGTALLQRSLDLTSNQGFTTIKLWCIKGNAPAQRRYEAHGFAATGEERTTLALTGHPLHELCYSLNISSM</sequence>
<dbReference type="Pfam" id="PF00583">
    <property type="entry name" value="Acetyltransf_1"/>
    <property type="match status" value="1"/>
</dbReference>
<protein>
    <submittedName>
        <fullName evidence="4">GNAT family N-acetyltransferase</fullName>
    </submittedName>
</protein>
<keyword evidence="2" id="KW-0012">Acyltransferase</keyword>
<gene>
    <name evidence="4" type="ORF">N0A02_12815</name>
</gene>
<dbReference type="Proteomes" id="UP001469089">
    <property type="component" value="Unassembled WGS sequence"/>
</dbReference>
<reference evidence="4 5" key="1">
    <citation type="journal article" date="2024" name="Chem. Sci.">
        <title>Discovery of a lagriamide polyketide by integrated genome mining, isotopic labeling, and untargeted metabolomics.</title>
        <authorList>
            <person name="Fergusson C.H."/>
            <person name="Saulog J."/>
            <person name="Paulo B.S."/>
            <person name="Wilson D.M."/>
            <person name="Liu D.Y."/>
            <person name="Morehouse N.J."/>
            <person name="Waterworth S."/>
            <person name="Barkei J."/>
            <person name="Gray C.A."/>
            <person name="Kwan J.C."/>
            <person name="Eustaquio A.S."/>
            <person name="Linington R.G."/>
        </authorList>
    </citation>
    <scope>NUCLEOTIDE SEQUENCE [LARGE SCALE GENOMIC DNA]</scope>
    <source>
        <strain evidence="4 5">RL17-338-BIF-B</strain>
    </source>
</reference>
<dbReference type="SUPFAM" id="SSF55729">
    <property type="entry name" value="Acyl-CoA N-acyltransferases (Nat)"/>
    <property type="match status" value="1"/>
</dbReference>
<evidence type="ECO:0000256" key="2">
    <source>
        <dbReference type="ARBA" id="ARBA00023315"/>
    </source>
</evidence>
<proteinExistence type="predicted"/>
<dbReference type="PANTHER" id="PTHR43877">
    <property type="entry name" value="AMINOALKYLPHOSPHONATE N-ACETYLTRANSFERASE-RELATED-RELATED"/>
    <property type="match status" value="1"/>
</dbReference>
<organism evidence="4 5">
    <name type="scientific">Paraburkholderia acidicola</name>
    <dbReference type="NCBI Taxonomy" id="1912599"/>
    <lineage>
        <taxon>Bacteria</taxon>
        <taxon>Pseudomonadati</taxon>
        <taxon>Pseudomonadota</taxon>
        <taxon>Betaproteobacteria</taxon>
        <taxon>Burkholderiales</taxon>
        <taxon>Burkholderiaceae</taxon>
        <taxon>Paraburkholderia</taxon>
    </lineage>
</organism>
<dbReference type="InterPro" id="IPR050832">
    <property type="entry name" value="Bact_Acetyltransf"/>
</dbReference>
<name>A0ABV1LNH9_9BURK</name>
<dbReference type="InterPro" id="IPR016181">
    <property type="entry name" value="Acyl_CoA_acyltransferase"/>
</dbReference>
<dbReference type="PROSITE" id="PS51186">
    <property type="entry name" value="GNAT"/>
    <property type="match status" value="1"/>
</dbReference>
<keyword evidence="5" id="KW-1185">Reference proteome</keyword>